<evidence type="ECO:0000256" key="2">
    <source>
        <dbReference type="ARBA" id="ARBA00022692"/>
    </source>
</evidence>
<proteinExistence type="predicted"/>
<keyword evidence="4 6" id="KW-0472">Membrane</keyword>
<dbReference type="RefSeq" id="WP_135972248.1">
    <property type="nucleotide sequence ID" value="NZ_CP039291.1"/>
</dbReference>
<accession>A0A4P7SFN1</accession>
<dbReference type="Pfam" id="PF01061">
    <property type="entry name" value="ABC2_membrane"/>
    <property type="match status" value="1"/>
</dbReference>
<feature type="transmembrane region" description="Helical" evidence="6">
    <location>
        <begin position="196"/>
        <end position="214"/>
    </location>
</feature>
<gene>
    <name evidence="8" type="ORF">E5225_01150</name>
</gene>
<dbReference type="GO" id="GO:0140359">
    <property type="term" value="F:ABC-type transporter activity"/>
    <property type="evidence" value="ECO:0007669"/>
    <property type="project" value="InterPro"/>
</dbReference>
<evidence type="ECO:0000313" key="9">
    <source>
        <dbReference type="Proteomes" id="UP000296469"/>
    </source>
</evidence>
<evidence type="ECO:0000256" key="6">
    <source>
        <dbReference type="SAM" id="Phobius"/>
    </source>
</evidence>
<comment type="subcellular location">
    <subcellularLocation>
        <location evidence="1">Membrane</location>
        <topology evidence="1">Multi-pass membrane protein</topology>
    </subcellularLocation>
</comment>
<evidence type="ECO:0000259" key="7">
    <source>
        <dbReference type="Pfam" id="PF01061"/>
    </source>
</evidence>
<feature type="transmembrane region" description="Helical" evidence="6">
    <location>
        <begin position="165"/>
        <end position="189"/>
    </location>
</feature>
<keyword evidence="2 6" id="KW-0812">Transmembrane</keyword>
<keyword evidence="9" id="KW-1185">Reference proteome</keyword>
<name>A0A4P7SFN1_9CELL</name>
<dbReference type="PANTHER" id="PTHR43229:SF2">
    <property type="entry name" value="NODULATION PROTEIN J"/>
    <property type="match status" value="1"/>
</dbReference>
<evidence type="ECO:0000256" key="1">
    <source>
        <dbReference type="ARBA" id="ARBA00004141"/>
    </source>
</evidence>
<feature type="transmembrane region" description="Helical" evidence="6">
    <location>
        <begin position="50"/>
        <end position="66"/>
    </location>
</feature>
<feature type="domain" description="ABC-2 type transporter transmembrane" evidence="7">
    <location>
        <begin position="80"/>
        <end position="243"/>
    </location>
</feature>
<sequence length="306" mass="31800">MTAPRTAPHGRTAHPRPAPRAAGPRAWSVRLGIRRGVTEFGHMLRTPEDVGWNVLIGVALLVYLWTQKDTPVPGADGLTVPALALAGILAATIMFGMTLGPAFALATEVEDGTVLRLRAAPRGTSTYTVGMLTAQVLGTLPMLAVLLVPWPFLLGDPMHQGPGGWVALVGWLLLGTLAMLPVGVVVGALCGRPARVLPFGVAPVVILAFVSGVFGPPTGLPGWAQGTVQAFPLYWLAHGMRSTTLPEAAEALEIGGAWHPGIAAAVLAAWAVAGVVVAPLVLRRVTSRQTAGAMAARLQAHLQRTA</sequence>
<evidence type="ECO:0000256" key="4">
    <source>
        <dbReference type="ARBA" id="ARBA00023136"/>
    </source>
</evidence>
<dbReference type="PANTHER" id="PTHR43229">
    <property type="entry name" value="NODULATION PROTEIN J"/>
    <property type="match status" value="1"/>
</dbReference>
<evidence type="ECO:0000256" key="3">
    <source>
        <dbReference type="ARBA" id="ARBA00022989"/>
    </source>
</evidence>
<keyword evidence="3 6" id="KW-1133">Transmembrane helix</keyword>
<dbReference type="InterPro" id="IPR013525">
    <property type="entry name" value="ABC2_TM"/>
</dbReference>
<reference evidence="8 9" key="1">
    <citation type="submission" date="2019-04" db="EMBL/GenBank/DDBJ databases">
        <title>Isolation and identification of Cellulomonas shaoxiangyii sp. Nov. isolated from feces of the Tibetan antelopes (Pantholops hodgsonii) in the Qinghai-Tibet plateau of China.</title>
        <authorList>
            <person name="Tian Z."/>
        </authorList>
    </citation>
    <scope>NUCLEOTIDE SEQUENCE [LARGE SCALE GENOMIC DNA]</scope>
    <source>
        <strain evidence="8 9">Z28</strain>
    </source>
</reference>
<feature type="region of interest" description="Disordered" evidence="5">
    <location>
        <begin position="1"/>
        <end position="24"/>
    </location>
</feature>
<feature type="transmembrane region" description="Helical" evidence="6">
    <location>
        <begin position="127"/>
        <end position="153"/>
    </location>
</feature>
<dbReference type="GO" id="GO:0016020">
    <property type="term" value="C:membrane"/>
    <property type="evidence" value="ECO:0007669"/>
    <property type="project" value="UniProtKB-SubCell"/>
</dbReference>
<organism evidence="8 9">
    <name type="scientific">Cellulomonas shaoxiangyii</name>
    <dbReference type="NCBI Taxonomy" id="2566013"/>
    <lineage>
        <taxon>Bacteria</taxon>
        <taxon>Bacillati</taxon>
        <taxon>Actinomycetota</taxon>
        <taxon>Actinomycetes</taxon>
        <taxon>Micrococcales</taxon>
        <taxon>Cellulomonadaceae</taxon>
        <taxon>Cellulomonas</taxon>
    </lineage>
</organism>
<feature type="transmembrane region" description="Helical" evidence="6">
    <location>
        <begin position="78"/>
        <end position="106"/>
    </location>
</feature>
<dbReference type="InterPro" id="IPR051784">
    <property type="entry name" value="Nod_factor_ABC_transporter"/>
</dbReference>
<evidence type="ECO:0000313" key="8">
    <source>
        <dbReference type="EMBL" id="QCB92368.1"/>
    </source>
</evidence>
<dbReference type="AlphaFoldDB" id="A0A4P7SFN1"/>
<dbReference type="EMBL" id="CP039291">
    <property type="protein sequence ID" value="QCB92368.1"/>
    <property type="molecule type" value="Genomic_DNA"/>
</dbReference>
<feature type="transmembrane region" description="Helical" evidence="6">
    <location>
        <begin position="262"/>
        <end position="282"/>
    </location>
</feature>
<dbReference type="OrthoDB" id="9786643at2"/>
<dbReference type="KEGG" id="celz:E5225_01150"/>
<protein>
    <submittedName>
        <fullName evidence="8">ABC transporter permease</fullName>
    </submittedName>
</protein>
<evidence type="ECO:0000256" key="5">
    <source>
        <dbReference type="SAM" id="MobiDB-lite"/>
    </source>
</evidence>
<dbReference type="Proteomes" id="UP000296469">
    <property type="component" value="Chromosome"/>
</dbReference>